<evidence type="ECO:0000313" key="5">
    <source>
        <dbReference type="Proteomes" id="UP000215043"/>
    </source>
</evidence>
<keyword evidence="4" id="KW-1185">Reference proteome</keyword>
<dbReference type="AlphaFoldDB" id="A0A099D5Z0"/>
<dbReference type="EMBL" id="CP022752">
    <property type="protein sequence ID" value="ASU78906.1"/>
    <property type="molecule type" value="Genomic_DNA"/>
</dbReference>
<dbReference type="HOGENOM" id="CLU_104659_0_0_11"/>
<proteinExistence type="predicted"/>
<evidence type="ECO:0000313" key="4">
    <source>
        <dbReference type="Proteomes" id="UP000029737"/>
    </source>
</evidence>
<protein>
    <recommendedName>
        <fullName evidence="6">ABC transporter permease</fullName>
    </recommendedName>
</protein>
<dbReference type="KEGG" id="aey:CDG81_12135"/>
<feature type="transmembrane region" description="Helical" evidence="1">
    <location>
        <begin position="86"/>
        <end position="111"/>
    </location>
</feature>
<feature type="transmembrane region" description="Helical" evidence="1">
    <location>
        <begin position="208"/>
        <end position="227"/>
    </location>
</feature>
<accession>A0A099D5Z0</accession>
<feature type="transmembrane region" description="Helical" evidence="1">
    <location>
        <begin position="46"/>
        <end position="66"/>
    </location>
</feature>
<name>A0A099D5Z0_9ACTN</name>
<dbReference type="Proteomes" id="UP000215043">
    <property type="component" value="Chromosome"/>
</dbReference>
<organism evidence="2 5">
    <name type="scientific">Actinopolyspora erythraea</name>
    <dbReference type="NCBI Taxonomy" id="414996"/>
    <lineage>
        <taxon>Bacteria</taxon>
        <taxon>Bacillati</taxon>
        <taxon>Actinomycetota</taxon>
        <taxon>Actinomycetes</taxon>
        <taxon>Actinopolysporales</taxon>
        <taxon>Actinopolysporaceae</taxon>
        <taxon>Actinopolyspora</taxon>
    </lineage>
</organism>
<keyword evidence="1" id="KW-0812">Transmembrane</keyword>
<evidence type="ECO:0008006" key="6">
    <source>
        <dbReference type="Google" id="ProtNLM"/>
    </source>
</evidence>
<evidence type="ECO:0000313" key="2">
    <source>
        <dbReference type="EMBL" id="ASU78906.1"/>
    </source>
</evidence>
<reference evidence="2 5" key="2">
    <citation type="submission" date="2017-08" db="EMBL/GenBank/DDBJ databases">
        <title>The complete genome sequence of moderately halophilic actinomycete Actinopolyspora erythraea YIM 90600, the producer of novel erythromycin, novel actinopolysporins A-C and tubercidin.</title>
        <authorList>
            <person name="Yin M."/>
            <person name="Tang S."/>
        </authorList>
    </citation>
    <scope>NUCLEOTIDE SEQUENCE [LARGE SCALE GENOMIC DNA]</scope>
    <source>
        <strain evidence="2 5">YIM 90600</strain>
    </source>
</reference>
<feature type="transmembrane region" description="Helical" evidence="1">
    <location>
        <begin position="167"/>
        <end position="188"/>
    </location>
</feature>
<feature type="transmembrane region" description="Helical" evidence="1">
    <location>
        <begin position="139"/>
        <end position="160"/>
    </location>
</feature>
<evidence type="ECO:0000256" key="1">
    <source>
        <dbReference type="SAM" id="Phobius"/>
    </source>
</evidence>
<keyword evidence="1" id="KW-0472">Membrane</keyword>
<dbReference type="eggNOG" id="ENOG5032S7F">
    <property type="taxonomic scope" value="Bacteria"/>
</dbReference>
<evidence type="ECO:0000313" key="3">
    <source>
        <dbReference type="EMBL" id="KGI81252.1"/>
    </source>
</evidence>
<sequence>MRRLLNVSRIQLVNLPVVFGLPLLVLGLVLLANLAIFAVINDSARASEPITGAVVSVYFVLLSVHLQTMTQVFPFAAGLSVTRRTFFGATTLVVLGQSLVYGILLTLLRLVESGTGGWGMELRFFGLPFLVQDNPLLQLLVYTAPLLLMSFIGVWIGIVFKRWGQPGVYTVVIGAGLLAVAFAFLVTWQEQWHSVARFFVDQPTLALLFAYPLVLAAVFAGAGYVTIRRAVP</sequence>
<keyword evidence="1" id="KW-1133">Transmembrane helix</keyword>
<dbReference type="OrthoDB" id="3209791at2"/>
<dbReference type="EMBL" id="JPMV01000020">
    <property type="protein sequence ID" value="KGI81252.1"/>
    <property type="molecule type" value="Genomic_DNA"/>
</dbReference>
<reference evidence="3 4" key="1">
    <citation type="journal article" date="2014" name="PLoS ONE">
        <title>Identification and Characterization of a New Erythromycin Biosynthetic Gene Cluster in Actinopolyspora erythraea YIM90600, a Novel Erythronolide-Producing Halophilic Actinomycete Isolated from Salt Field.</title>
        <authorList>
            <person name="Chen D."/>
            <person name="Feng J."/>
            <person name="Huang L."/>
            <person name="Zhang Q."/>
            <person name="Wu J."/>
            <person name="Zhu X."/>
            <person name="Duan Y."/>
            <person name="Xu Z."/>
        </authorList>
    </citation>
    <scope>NUCLEOTIDE SEQUENCE [LARGE SCALE GENOMIC DNA]</scope>
    <source>
        <strain evidence="3 4">YIM90600</strain>
    </source>
</reference>
<dbReference type="Proteomes" id="UP000029737">
    <property type="component" value="Unassembled WGS sequence"/>
</dbReference>
<dbReference type="RefSeq" id="WP_043573454.1">
    <property type="nucleotide sequence ID" value="NZ_CP022752.1"/>
</dbReference>
<gene>
    <name evidence="2" type="ORF">CDG81_12135</name>
    <name evidence="3" type="ORF">IL38_12215</name>
</gene>
<feature type="transmembrane region" description="Helical" evidence="1">
    <location>
        <begin position="12"/>
        <end position="40"/>
    </location>
</feature>